<keyword evidence="4 5" id="KW-0238">DNA-binding</keyword>
<proteinExistence type="predicted"/>
<accession>A0A6J1QNR3</accession>
<evidence type="ECO:0000256" key="5">
    <source>
        <dbReference type="PROSITE-ProRule" id="PRU00309"/>
    </source>
</evidence>
<feature type="compositionally biased region" description="Acidic residues" evidence="6">
    <location>
        <begin position="144"/>
        <end position="155"/>
    </location>
</feature>
<reference evidence="10" key="1">
    <citation type="submission" date="2025-08" db="UniProtKB">
        <authorList>
            <consortium name="RefSeq"/>
        </authorList>
    </citation>
    <scope>IDENTIFICATION</scope>
    <source>
        <tissue evidence="10">Whole body</tissue>
    </source>
</reference>
<dbReference type="GO" id="GO:0008270">
    <property type="term" value="F:zinc ion binding"/>
    <property type="evidence" value="ECO:0007669"/>
    <property type="project" value="UniProtKB-KW"/>
</dbReference>
<sequence>MPSCCIINCKSRTYYAEKKGIIFYRFPNEENIREAWVNACQRSEESIKIDSARICSLHFDDDCFITKWTDSIKAPPKQLRRLKVGSIPTKMLTLEKTRKRKMSNSDIAITSKRIKVLQSFRIPTYSDLLKCNKRKEKESRETSEREEEEEREEEVVSPTCIPNEIEVQETFERNKTEDWNKTEYLSYLIYLLFILTFHTFFFTWGNLPKTPSSLGRGTRVVWESLPCLASQAKVLVVYNGTQFMKDIM</sequence>
<evidence type="ECO:0000256" key="6">
    <source>
        <dbReference type="SAM" id="MobiDB-lite"/>
    </source>
</evidence>
<organism evidence="9 10">
    <name type="scientific">Temnothorax curvispinosus</name>
    <dbReference type="NCBI Taxonomy" id="300111"/>
    <lineage>
        <taxon>Eukaryota</taxon>
        <taxon>Metazoa</taxon>
        <taxon>Ecdysozoa</taxon>
        <taxon>Arthropoda</taxon>
        <taxon>Hexapoda</taxon>
        <taxon>Insecta</taxon>
        <taxon>Pterygota</taxon>
        <taxon>Neoptera</taxon>
        <taxon>Endopterygota</taxon>
        <taxon>Hymenoptera</taxon>
        <taxon>Apocrita</taxon>
        <taxon>Aculeata</taxon>
        <taxon>Formicoidea</taxon>
        <taxon>Formicidae</taxon>
        <taxon>Myrmicinae</taxon>
        <taxon>Temnothorax</taxon>
    </lineage>
</organism>
<evidence type="ECO:0000256" key="1">
    <source>
        <dbReference type="ARBA" id="ARBA00022723"/>
    </source>
</evidence>
<evidence type="ECO:0000256" key="2">
    <source>
        <dbReference type="ARBA" id="ARBA00022771"/>
    </source>
</evidence>
<evidence type="ECO:0000313" key="9">
    <source>
        <dbReference type="Proteomes" id="UP000504618"/>
    </source>
</evidence>
<dbReference type="OrthoDB" id="7574697at2759"/>
<dbReference type="GO" id="GO:0043565">
    <property type="term" value="F:sequence-specific DNA binding"/>
    <property type="evidence" value="ECO:0007669"/>
    <property type="project" value="InterPro"/>
</dbReference>
<feature type="transmembrane region" description="Helical" evidence="7">
    <location>
        <begin position="184"/>
        <end position="204"/>
    </location>
</feature>
<dbReference type="Pfam" id="PF05485">
    <property type="entry name" value="THAP"/>
    <property type="match status" value="1"/>
</dbReference>
<dbReference type="PROSITE" id="PS50950">
    <property type="entry name" value="ZF_THAP"/>
    <property type="match status" value="1"/>
</dbReference>
<evidence type="ECO:0000313" key="10">
    <source>
        <dbReference type="RefSeq" id="XP_024882180.1"/>
    </source>
</evidence>
<keyword evidence="1" id="KW-0479">Metal-binding</keyword>
<keyword evidence="2 5" id="KW-0863">Zinc-finger</keyword>
<dbReference type="SUPFAM" id="SSF57716">
    <property type="entry name" value="Glucocorticoid receptor-like (DNA-binding domain)"/>
    <property type="match status" value="1"/>
</dbReference>
<feature type="region of interest" description="Disordered" evidence="6">
    <location>
        <begin position="136"/>
        <end position="157"/>
    </location>
</feature>
<dbReference type="AlphaFoldDB" id="A0A6J1QNR3"/>
<keyword evidence="3" id="KW-0862">Zinc</keyword>
<evidence type="ECO:0000256" key="3">
    <source>
        <dbReference type="ARBA" id="ARBA00022833"/>
    </source>
</evidence>
<evidence type="ECO:0000256" key="7">
    <source>
        <dbReference type="SAM" id="Phobius"/>
    </source>
</evidence>
<evidence type="ECO:0000256" key="4">
    <source>
        <dbReference type="ARBA" id="ARBA00023125"/>
    </source>
</evidence>
<keyword evidence="7" id="KW-1133">Transmembrane helix</keyword>
<dbReference type="RefSeq" id="XP_024882180.1">
    <property type="nucleotide sequence ID" value="XM_025026412.1"/>
</dbReference>
<name>A0A6J1QNR3_9HYME</name>
<dbReference type="InterPro" id="IPR038441">
    <property type="entry name" value="THAP_Znf_sf"/>
</dbReference>
<keyword evidence="7" id="KW-0812">Transmembrane</keyword>
<dbReference type="Proteomes" id="UP000504618">
    <property type="component" value="Unplaced"/>
</dbReference>
<gene>
    <name evidence="10" type="primary">LOC112461246</name>
</gene>
<feature type="domain" description="THAP-type" evidence="8">
    <location>
        <begin position="1"/>
        <end position="91"/>
    </location>
</feature>
<dbReference type="InterPro" id="IPR026516">
    <property type="entry name" value="THAP1/10"/>
</dbReference>
<evidence type="ECO:0000259" key="8">
    <source>
        <dbReference type="PROSITE" id="PS50950"/>
    </source>
</evidence>
<dbReference type="InterPro" id="IPR006612">
    <property type="entry name" value="THAP_Znf"/>
</dbReference>
<protein>
    <submittedName>
        <fullName evidence="10">Uncharacterized protein LOC112461246</fullName>
    </submittedName>
</protein>
<dbReference type="GeneID" id="112461246"/>
<dbReference type="PANTHER" id="PTHR46600">
    <property type="entry name" value="THAP DOMAIN-CONTAINING"/>
    <property type="match status" value="1"/>
</dbReference>
<dbReference type="Gene3D" id="6.20.210.20">
    <property type="entry name" value="THAP domain"/>
    <property type="match status" value="1"/>
</dbReference>
<keyword evidence="7" id="KW-0472">Membrane</keyword>
<dbReference type="SMART" id="SM00692">
    <property type="entry name" value="DM3"/>
    <property type="match status" value="1"/>
</dbReference>
<dbReference type="PANTHER" id="PTHR46600:SF11">
    <property type="entry name" value="THAP DOMAIN-CONTAINING PROTEIN 10"/>
    <property type="match status" value="1"/>
</dbReference>
<dbReference type="SMART" id="SM00980">
    <property type="entry name" value="THAP"/>
    <property type="match status" value="1"/>
</dbReference>
<keyword evidence="9" id="KW-1185">Reference proteome</keyword>